<reference evidence="3" key="2">
    <citation type="journal article" date="2021" name="Microbiome">
        <title>Successional dynamics and alternative stable states in a saline activated sludge microbial community over 9 years.</title>
        <authorList>
            <person name="Wang Y."/>
            <person name="Ye J."/>
            <person name="Ju F."/>
            <person name="Liu L."/>
            <person name="Boyd J.A."/>
            <person name="Deng Y."/>
            <person name="Parks D.H."/>
            <person name="Jiang X."/>
            <person name="Yin X."/>
            <person name="Woodcroft B.J."/>
            <person name="Tyson G.W."/>
            <person name="Hugenholtz P."/>
            <person name="Polz M.F."/>
            <person name="Zhang T."/>
        </authorList>
    </citation>
    <scope>NUCLEOTIDE SEQUENCE</scope>
    <source>
        <strain evidence="3">HKST-UBA02</strain>
    </source>
</reference>
<evidence type="ECO:0000259" key="2">
    <source>
        <dbReference type="Pfam" id="PF18902"/>
    </source>
</evidence>
<keyword evidence="1" id="KW-0472">Membrane</keyword>
<protein>
    <recommendedName>
        <fullName evidence="2">DUF5658 domain-containing protein</fullName>
    </recommendedName>
</protein>
<dbReference type="EMBL" id="JAGQHS010000018">
    <property type="protein sequence ID" value="MCA9755231.1"/>
    <property type="molecule type" value="Genomic_DNA"/>
</dbReference>
<accession>A0A956NA58</accession>
<keyword evidence="1" id="KW-0812">Transmembrane</keyword>
<dbReference type="AlphaFoldDB" id="A0A956NA58"/>
<feature type="transmembrane region" description="Helical" evidence="1">
    <location>
        <begin position="53"/>
        <end position="71"/>
    </location>
</feature>
<feature type="transmembrane region" description="Helical" evidence="1">
    <location>
        <begin position="91"/>
        <end position="111"/>
    </location>
</feature>
<dbReference type="Pfam" id="PF18902">
    <property type="entry name" value="DUF5658"/>
    <property type="match status" value="1"/>
</dbReference>
<reference evidence="3" key="1">
    <citation type="submission" date="2020-04" db="EMBL/GenBank/DDBJ databases">
        <authorList>
            <person name="Zhang T."/>
        </authorList>
    </citation>
    <scope>NUCLEOTIDE SEQUENCE</scope>
    <source>
        <strain evidence="3">HKST-UBA02</strain>
    </source>
</reference>
<feature type="transmembrane region" description="Helical" evidence="1">
    <location>
        <begin position="123"/>
        <end position="145"/>
    </location>
</feature>
<name>A0A956NA58_UNCEI</name>
<sequence>MAEDQYPFVDRRKRPTPRFSRYTFAGRRRRNALPGSKQDGYFVDWVDGHYRSAVIALCIFIVIDALSTLHILSHGGTEVNPVMAWIIDRSWVAFLVVKVLSAVSALVLLSVHRHVRVMRLIGAVLYVAYGSIVLYHLVLVTKIAWGHATG</sequence>
<keyword evidence="1" id="KW-1133">Transmembrane helix</keyword>
<proteinExistence type="predicted"/>
<dbReference type="InterPro" id="IPR043717">
    <property type="entry name" value="DUF5658"/>
</dbReference>
<gene>
    <name evidence="3" type="ORF">KDA27_05470</name>
</gene>
<comment type="caution">
    <text evidence="3">The sequence shown here is derived from an EMBL/GenBank/DDBJ whole genome shotgun (WGS) entry which is preliminary data.</text>
</comment>
<organism evidence="3 4">
    <name type="scientific">Eiseniibacteriota bacterium</name>
    <dbReference type="NCBI Taxonomy" id="2212470"/>
    <lineage>
        <taxon>Bacteria</taxon>
        <taxon>Candidatus Eiseniibacteriota</taxon>
    </lineage>
</organism>
<evidence type="ECO:0000256" key="1">
    <source>
        <dbReference type="SAM" id="Phobius"/>
    </source>
</evidence>
<evidence type="ECO:0000313" key="3">
    <source>
        <dbReference type="EMBL" id="MCA9755231.1"/>
    </source>
</evidence>
<feature type="domain" description="DUF5658" evidence="2">
    <location>
        <begin position="55"/>
        <end position="140"/>
    </location>
</feature>
<evidence type="ECO:0000313" key="4">
    <source>
        <dbReference type="Proteomes" id="UP000739538"/>
    </source>
</evidence>
<dbReference type="Proteomes" id="UP000739538">
    <property type="component" value="Unassembled WGS sequence"/>
</dbReference>